<keyword evidence="3" id="KW-1185">Reference proteome</keyword>
<gene>
    <name evidence="2" type="ORF">SAMN02746009_00233</name>
</gene>
<feature type="signal peptide" evidence="1">
    <location>
        <begin position="1"/>
        <end position="19"/>
    </location>
</feature>
<sequence>MKKILLAGLSCALAATATAQTEKGARFIGANLGELSYSKGKKNYGNSSFTIALYPSAGVFVADNFLLGATLPLGYSSYKPGNLSGNYSTRVLTYGISPFARYYIPGTSPHRFFGQLNAGIMGQTVWAPNYYDGSRDNTTNSYLTYGAAVGYNYFLTPGAALEVSAGYSRNDGNLGPAAGALDVRAGFSIFLPYKGAKAVE</sequence>
<evidence type="ECO:0000256" key="1">
    <source>
        <dbReference type="SAM" id="SignalP"/>
    </source>
</evidence>
<feature type="chain" id="PRO_5009920065" evidence="1">
    <location>
        <begin position="20"/>
        <end position="200"/>
    </location>
</feature>
<evidence type="ECO:0000313" key="3">
    <source>
        <dbReference type="Proteomes" id="UP000183947"/>
    </source>
</evidence>
<dbReference type="InterPro" id="IPR036709">
    <property type="entry name" value="Autotransporte_beta_dom_sf"/>
</dbReference>
<dbReference type="SUPFAM" id="SSF103515">
    <property type="entry name" value="Autotransporter"/>
    <property type="match status" value="1"/>
</dbReference>
<dbReference type="OrthoDB" id="945117at2"/>
<dbReference type="EMBL" id="FRAS01000001">
    <property type="protein sequence ID" value="SHK07076.1"/>
    <property type="molecule type" value="Genomic_DNA"/>
</dbReference>
<organism evidence="2 3">
    <name type="scientific">Hymenobacter psychrotolerans DSM 18569</name>
    <dbReference type="NCBI Taxonomy" id="1121959"/>
    <lineage>
        <taxon>Bacteria</taxon>
        <taxon>Pseudomonadati</taxon>
        <taxon>Bacteroidota</taxon>
        <taxon>Cytophagia</taxon>
        <taxon>Cytophagales</taxon>
        <taxon>Hymenobacteraceae</taxon>
        <taxon>Hymenobacter</taxon>
    </lineage>
</organism>
<evidence type="ECO:0000313" key="2">
    <source>
        <dbReference type="EMBL" id="SHK07076.1"/>
    </source>
</evidence>
<proteinExistence type="predicted"/>
<dbReference type="Proteomes" id="UP000183947">
    <property type="component" value="Unassembled WGS sequence"/>
</dbReference>
<name>A0A1M6PGJ3_9BACT</name>
<dbReference type="STRING" id="1121959.SAMN02746009_00233"/>
<accession>A0A1M6PGJ3</accession>
<reference evidence="3" key="1">
    <citation type="submission" date="2016-11" db="EMBL/GenBank/DDBJ databases">
        <authorList>
            <person name="Varghese N."/>
            <person name="Submissions S."/>
        </authorList>
    </citation>
    <scope>NUCLEOTIDE SEQUENCE [LARGE SCALE GENOMIC DNA]</scope>
    <source>
        <strain evidence="3">DSM 18569</strain>
    </source>
</reference>
<dbReference type="RefSeq" id="WP_073280856.1">
    <property type="nucleotide sequence ID" value="NZ_FRAS01000001.1"/>
</dbReference>
<dbReference type="AlphaFoldDB" id="A0A1M6PGJ3"/>
<keyword evidence="1" id="KW-0732">Signal</keyword>
<protein>
    <submittedName>
        <fullName evidence="2">Outer membrane protein beta-barrel domain-containing protein</fullName>
    </submittedName>
</protein>